<feature type="domain" description="Uracil-DNA glycosylase-like" evidence="11">
    <location>
        <begin position="146"/>
        <end position="306"/>
    </location>
</feature>
<dbReference type="Proteomes" id="UP001180020">
    <property type="component" value="Unassembled WGS sequence"/>
</dbReference>
<organism evidence="12 13">
    <name type="scientific">Acorus calamus</name>
    <name type="common">Sweet flag</name>
    <dbReference type="NCBI Taxonomy" id="4465"/>
    <lineage>
        <taxon>Eukaryota</taxon>
        <taxon>Viridiplantae</taxon>
        <taxon>Streptophyta</taxon>
        <taxon>Embryophyta</taxon>
        <taxon>Tracheophyta</taxon>
        <taxon>Spermatophyta</taxon>
        <taxon>Magnoliopsida</taxon>
        <taxon>Liliopsida</taxon>
        <taxon>Acoraceae</taxon>
        <taxon>Acorus</taxon>
    </lineage>
</organism>
<evidence type="ECO:0000256" key="2">
    <source>
        <dbReference type="ARBA" id="ARBA00008184"/>
    </source>
</evidence>
<evidence type="ECO:0000256" key="9">
    <source>
        <dbReference type="RuleBase" id="RU003780"/>
    </source>
</evidence>
<feature type="region of interest" description="Disordered" evidence="10">
    <location>
        <begin position="16"/>
        <end position="54"/>
    </location>
</feature>
<dbReference type="NCBIfam" id="NF003591">
    <property type="entry name" value="PRK05254.1-4"/>
    <property type="match status" value="1"/>
</dbReference>
<reference evidence="12" key="2">
    <citation type="submission" date="2023-06" db="EMBL/GenBank/DDBJ databases">
        <authorList>
            <person name="Ma L."/>
            <person name="Liu K.-W."/>
            <person name="Li Z."/>
            <person name="Hsiao Y.-Y."/>
            <person name="Qi Y."/>
            <person name="Fu T."/>
            <person name="Tang G."/>
            <person name="Zhang D."/>
            <person name="Sun W.-H."/>
            <person name="Liu D.-K."/>
            <person name="Li Y."/>
            <person name="Chen G.-Z."/>
            <person name="Liu X.-D."/>
            <person name="Liao X.-Y."/>
            <person name="Jiang Y.-T."/>
            <person name="Yu X."/>
            <person name="Hao Y."/>
            <person name="Huang J."/>
            <person name="Zhao X.-W."/>
            <person name="Ke S."/>
            <person name="Chen Y.-Y."/>
            <person name="Wu W.-L."/>
            <person name="Hsu J.-L."/>
            <person name="Lin Y.-F."/>
            <person name="Huang M.-D."/>
            <person name="Li C.-Y."/>
            <person name="Huang L."/>
            <person name="Wang Z.-W."/>
            <person name="Zhao X."/>
            <person name="Zhong W.-Y."/>
            <person name="Peng D.-H."/>
            <person name="Ahmad S."/>
            <person name="Lan S."/>
            <person name="Zhang J.-S."/>
            <person name="Tsai W.-C."/>
            <person name="Van De Peer Y."/>
            <person name="Liu Z.-J."/>
        </authorList>
    </citation>
    <scope>NUCLEOTIDE SEQUENCE</scope>
    <source>
        <strain evidence="12">CP</strain>
        <tissue evidence="12">Leaves</tissue>
    </source>
</reference>
<dbReference type="EMBL" id="JAUJYO010000003">
    <property type="protein sequence ID" value="KAK1321137.1"/>
    <property type="molecule type" value="Genomic_DNA"/>
</dbReference>
<protein>
    <recommendedName>
        <fullName evidence="3 7">Uracil-DNA glycosylase</fullName>
        <shortName evidence="7">UDG</shortName>
        <ecNumber evidence="3 7">3.2.2.27</ecNumber>
    </recommendedName>
</protein>
<evidence type="ECO:0000256" key="8">
    <source>
        <dbReference type="PROSITE-ProRule" id="PRU10072"/>
    </source>
</evidence>
<dbReference type="GO" id="GO:0004844">
    <property type="term" value="F:uracil DNA N-glycosylase activity"/>
    <property type="evidence" value="ECO:0007669"/>
    <property type="project" value="UniProtKB-UniRule"/>
</dbReference>
<dbReference type="FunFam" id="3.40.470.10:FF:000001">
    <property type="entry name" value="Uracil-DNA glycosylase"/>
    <property type="match status" value="1"/>
</dbReference>
<evidence type="ECO:0000256" key="10">
    <source>
        <dbReference type="SAM" id="MobiDB-lite"/>
    </source>
</evidence>
<evidence type="ECO:0000256" key="3">
    <source>
        <dbReference type="ARBA" id="ARBA00012030"/>
    </source>
</evidence>
<dbReference type="CDD" id="cd10027">
    <property type="entry name" value="UDG-F1-like"/>
    <property type="match status" value="1"/>
</dbReference>
<keyword evidence="13" id="KW-1185">Reference proteome</keyword>
<dbReference type="GO" id="GO:0097510">
    <property type="term" value="P:base-excision repair, AP site formation via deaminated base removal"/>
    <property type="evidence" value="ECO:0007669"/>
    <property type="project" value="TreeGrafter"/>
</dbReference>
<evidence type="ECO:0000256" key="6">
    <source>
        <dbReference type="ARBA" id="ARBA00023204"/>
    </source>
</evidence>
<dbReference type="InterPro" id="IPR002043">
    <property type="entry name" value="UDG_fam1"/>
</dbReference>
<dbReference type="EC" id="3.2.2.27" evidence="3 7"/>
<dbReference type="Pfam" id="PF03167">
    <property type="entry name" value="UDG"/>
    <property type="match status" value="1"/>
</dbReference>
<dbReference type="SUPFAM" id="SSF52141">
    <property type="entry name" value="Uracil-DNA glycosylase-like"/>
    <property type="match status" value="1"/>
</dbReference>
<comment type="catalytic activity">
    <reaction evidence="1 7 9">
        <text>Hydrolyzes single-stranded DNA or mismatched double-stranded DNA and polynucleotides, releasing free uracil.</text>
        <dbReference type="EC" id="3.2.2.27"/>
    </reaction>
</comment>
<keyword evidence="7" id="KW-0539">Nucleus</keyword>
<dbReference type="SMART" id="SM00987">
    <property type="entry name" value="UreE_C"/>
    <property type="match status" value="1"/>
</dbReference>
<gene>
    <name evidence="12" type="ORF">QJS10_CPA03g02554</name>
</gene>
<accession>A0AAV9F671</accession>
<comment type="function">
    <text evidence="7 9">Excises uracil residues from the DNA which can arise as a result of misincorporation of dUMP residues by DNA polymerase or due to deamination of cytosine.</text>
</comment>
<evidence type="ECO:0000256" key="7">
    <source>
        <dbReference type="HAMAP-Rule" id="MF_03166"/>
    </source>
</evidence>
<dbReference type="NCBIfam" id="TIGR00628">
    <property type="entry name" value="ung"/>
    <property type="match status" value="1"/>
</dbReference>
<evidence type="ECO:0000313" key="12">
    <source>
        <dbReference type="EMBL" id="KAK1321137.1"/>
    </source>
</evidence>
<evidence type="ECO:0000256" key="1">
    <source>
        <dbReference type="ARBA" id="ARBA00001400"/>
    </source>
</evidence>
<keyword evidence="4 7" id="KW-0227">DNA damage</keyword>
<dbReference type="InterPro" id="IPR005122">
    <property type="entry name" value="Uracil-DNA_glycosylase-like"/>
</dbReference>
<name>A0AAV9F671_ACOCL</name>
<keyword evidence="5 7" id="KW-0378">Hydrolase</keyword>
<dbReference type="InterPro" id="IPR036895">
    <property type="entry name" value="Uracil-DNA_glycosylase-like_sf"/>
</dbReference>
<evidence type="ECO:0000313" key="13">
    <source>
        <dbReference type="Proteomes" id="UP001180020"/>
    </source>
</evidence>
<dbReference type="PANTHER" id="PTHR11264">
    <property type="entry name" value="URACIL-DNA GLYCOSYLASE"/>
    <property type="match status" value="1"/>
</dbReference>
<evidence type="ECO:0000256" key="5">
    <source>
        <dbReference type="ARBA" id="ARBA00022801"/>
    </source>
</evidence>
<dbReference type="NCBIfam" id="NF003592">
    <property type="entry name" value="PRK05254.1-5"/>
    <property type="match status" value="1"/>
</dbReference>
<dbReference type="HAMAP" id="MF_00148">
    <property type="entry name" value="UDG"/>
    <property type="match status" value="1"/>
</dbReference>
<keyword evidence="7" id="KW-0496">Mitochondrion</keyword>
<dbReference type="PROSITE" id="PS00130">
    <property type="entry name" value="U_DNA_GLYCOSYLASE"/>
    <property type="match status" value="1"/>
</dbReference>
<dbReference type="SMART" id="SM00986">
    <property type="entry name" value="UDG"/>
    <property type="match status" value="1"/>
</dbReference>
<dbReference type="GO" id="GO:0005634">
    <property type="term" value="C:nucleus"/>
    <property type="evidence" value="ECO:0007669"/>
    <property type="project" value="UniProtKB-SubCell"/>
</dbReference>
<feature type="compositionally biased region" description="Low complexity" evidence="10">
    <location>
        <begin position="27"/>
        <end position="43"/>
    </location>
</feature>
<evidence type="ECO:0000256" key="4">
    <source>
        <dbReference type="ARBA" id="ARBA00022763"/>
    </source>
</evidence>
<comment type="similarity">
    <text evidence="2 7 9">Belongs to the uracil-DNA glycosylase (UDG) superfamily. UNG family.</text>
</comment>
<dbReference type="GO" id="GO:0005739">
    <property type="term" value="C:mitochondrion"/>
    <property type="evidence" value="ECO:0007669"/>
    <property type="project" value="UniProtKB-SubCell"/>
</dbReference>
<dbReference type="AlphaFoldDB" id="A0AAV9F671"/>
<feature type="active site" description="Proton acceptor" evidence="7 8">
    <location>
        <position position="161"/>
    </location>
</feature>
<comment type="subcellular location">
    <subcellularLocation>
        <location evidence="7">Mitochondrion</location>
    </subcellularLocation>
    <subcellularLocation>
        <location evidence="7">Nucleus</location>
    </subcellularLocation>
</comment>
<dbReference type="NCBIfam" id="NF003588">
    <property type="entry name" value="PRK05254.1-1"/>
    <property type="match status" value="1"/>
</dbReference>
<comment type="caution">
    <text evidence="12">The sequence shown here is derived from an EMBL/GenBank/DDBJ whole genome shotgun (WGS) entry which is preliminary data.</text>
</comment>
<keyword evidence="6 7" id="KW-0234">DNA repair</keyword>
<dbReference type="InterPro" id="IPR018085">
    <property type="entry name" value="Ura-DNA_Glyclase_AS"/>
</dbReference>
<reference evidence="12" key="1">
    <citation type="journal article" date="2023" name="Nat. Commun.">
        <title>Diploid and tetraploid genomes of Acorus and the evolution of monocots.</title>
        <authorList>
            <person name="Ma L."/>
            <person name="Liu K.W."/>
            <person name="Li Z."/>
            <person name="Hsiao Y.Y."/>
            <person name="Qi Y."/>
            <person name="Fu T."/>
            <person name="Tang G.D."/>
            <person name="Zhang D."/>
            <person name="Sun W.H."/>
            <person name="Liu D.K."/>
            <person name="Li Y."/>
            <person name="Chen G.Z."/>
            <person name="Liu X.D."/>
            <person name="Liao X.Y."/>
            <person name="Jiang Y.T."/>
            <person name="Yu X."/>
            <person name="Hao Y."/>
            <person name="Huang J."/>
            <person name="Zhao X.W."/>
            <person name="Ke S."/>
            <person name="Chen Y.Y."/>
            <person name="Wu W.L."/>
            <person name="Hsu J.L."/>
            <person name="Lin Y.F."/>
            <person name="Huang M.D."/>
            <person name="Li C.Y."/>
            <person name="Huang L."/>
            <person name="Wang Z.W."/>
            <person name="Zhao X."/>
            <person name="Zhong W.Y."/>
            <person name="Peng D.H."/>
            <person name="Ahmad S."/>
            <person name="Lan S."/>
            <person name="Zhang J.S."/>
            <person name="Tsai W.C."/>
            <person name="Van de Peer Y."/>
            <person name="Liu Z.J."/>
        </authorList>
    </citation>
    <scope>NUCLEOTIDE SEQUENCE</scope>
    <source>
        <strain evidence="12">CP</strain>
    </source>
</reference>
<dbReference type="PANTHER" id="PTHR11264:SF0">
    <property type="entry name" value="URACIL-DNA GLYCOSYLASE"/>
    <property type="match status" value="1"/>
</dbReference>
<proteinExistence type="inferred from homology"/>
<sequence length="318" mass="35234">MNAKVTSKTLIEVLQPSAKRLKPHHQPSVSSLSKPSSSDGTSDSPPPPPTLSDLTPIQLKRIEINKSLARSKRNLRICSERVSKARADGLGYVKLEELLVEETWLEALPDELQQPYAKNLCRFIENEVRGTAPIYPPPFLIFNALHSTPFDRVKAVIIGQDPYHGPGQAMGLSFSVPDGVKAPSSLVNIFKELQKDLGCSIPSHGNLERWAVQGVLLLNTVLTVRNHQANSHAKKGWEPFTDAVIRTISQKKSGVVFLLWGNSAQEKMRLIDESKHHILKAAHPSGLSANRGFFGCRHFSKTNQILERVGVTPIDWQL</sequence>
<evidence type="ECO:0000259" key="11">
    <source>
        <dbReference type="SMART" id="SM00986"/>
    </source>
</evidence>
<dbReference type="NCBIfam" id="NF003589">
    <property type="entry name" value="PRK05254.1-2"/>
    <property type="match status" value="1"/>
</dbReference>
<dbReference type="Gene3D" id="3.40.470.10">
    <property type="entry name" value="Uracil-DNA glycosylase-like domain"/>
    <property type="match status" value="1"/>
</dbReference>